<protein>
    <recommendedName>
        <fullName evidence="7">DNA repair protein Rad26</fullName>
    </recommendedName>
</protein>
<dbReference type="Pfam" id="PF12331">
    <property type="entry name" value="Rad26-like_helical_rpts"/>
    <property type="match status" value="1"/>
</dbReference>
<keyword evidence="1" id="KW-0175">Coiled coil</keyword>
<feature type="domain" description="Rad26-like C-terminal" evidence="4">
    <location>
        <begin position="671"/>
        <end position="733"/>
    </location>
</feature>
<evidence type="ECO:0000259" key="3">
    <source>
        <dbReference type="Pfam" id="PF12331"/>
    </source>
</evidence>
<dbReference type="Pfam" id="PF21046">
    <property type="entry name" value="Rad26-like_C"/>
    <property type="match status" value="1"/>
</dbReference>
<evidence type="ECO:0000313" key="6">
    <source>
        <dbReference type="Proteomes" id="UP000800041"/>
    </source>
</evidence>
<dbReference type="Proteomes" id="UP000800041">
    <property type="component" value="Unassembled WGS sequence"/>
</dbReference>
<dbReference type="OrthoDB" id="5245063at2759"/>
<feature type="coiled-coil region" evidence="1">
    <location>
        <begin position="121"/>
        <end position="151"/>
    </location>
</feature>
<feature type="region of interest" description="Disordered" evidence="2">
    <location>
        <begin position="213"/>
        <end position="303"/>
    </location>
</feature>
<feature type="region of interest" description="Disordered" evidence="2">
    <location>
        <begin position="36"/>
        <end position="84"/>
    </location>
</feature>
<evidence type="ECO:0008006" key="7">
    <source>
        <dbReference type="Google" id="ProtNLM"/>
    </source>
</evidence>
<dbReference type="InterPro" id="IPR022093">
    <property type="entry name" value="Rad26-like_helical"/>
</dbReference>
<dbReference type="AlphaFoldDB" id="A0A6G1GIC7"/>
<name>A0A6G1GIC7_9PEZI</name>
<dbReference type="InterPro" id="IPR048379">
    <property type="entry name" value="Rad26-like_C"/>
</dbReference>
<dbReference type="EMBL" id="ML977226">
    <property type="protein sequence ID" value="KAF1980705.1"/>
    <property type="molecule type" value="Genomic_DNA"/>
</dbReference>
<evidence type="ECO:0000259" key="4">
    <source>
        <dbReference type="Pfam" id="PF21046"/>
    </source>
</evidence>
<proteinExistence type="predicted"/>
<feature type="compositionally biased region" description="Polar residues" evidence="2">
    <location>
        <begin position="36"/>
        <end position="46"/>
    </location>
</feature>
<gene>
    <name evidence="5" type="ORF">K402DRAFT_343856</name>
</gene>
<keyword evidence="6" id="KW-1185">Reference proteome</keyword>
<evidence type="ECO:0000256" key="2">
    <source>
        <dbReference type="SAM" id="MobiDB-lite"/>
    </source>
</evidence>
<feature type="domain" description="Rad26-like helical repeats" evidence="3">
    <location>
        <begin position="446"/>
        <end position="662"/>
    </location>
</feature>
<feature type="compositionally biased region" description="Basic and acidic residues" evidence="2">
    <location>
        <begin position="213"/>
        <end position="235"/>
    </location>
</feature>
<feature type="compositionally biased region" description="Basic residues" evidence="2">
    <location>
        <begin position="61"/>
        <end position="73"/>
    </location>
</feature>
<reference evidence="5" key="1">
    <citation type="journal article" date="2020" name="Stud. Mycol.">
        <title>101 Dothideomycetes genomes: a test case for predicting lifestyles and emergence of pathogens.</title>
        <authorList>
            <person name="Haridas S."/>
            <person name="Albert R."/>
            <person name="Binder M."/>
            <person name="Bloem J."/>
            <person name="Labutti K."/>
            <person name="Salamov A."/>
            <person name="Andreopoulos B."/>
            <person name="Baker S."/>
            <person name="Barry K."/>
            <person name="Bills G."/>
            <person name="Bluhm B."/>
            <person name="Cannon C."/>
            <person name="Castanera R."/>
            <person name="Culley D."/>
            <person name="Daum C."/>
            <person name="Ezra D."/>
            <person name="Gonzalez J."/>
            <person name="Henrissat B."/>
            <person name="Kuo A."/>
            <person name="Liang C."/>
            <person name="Lipzen A."/>
            <person name="Lutzoni F."/>
            <person name="Magnuson J."/>
            <person name="Mondo S."/>
            <person name="Nolan M."/>
            <person name="Ohm R."/>
            <person name="Pangilinan J."/>
            <person name="Park H.-J."/>
            <person name="Ramirez L."/>
            <person name="Alfaro M."/>
            <person name="Sun H."/>
            <person name="Tritt A."/>
            <person name="Yoshinaga Y."/>
            <person name="Zwiers L.-H."/>
            <person name="Turgeon B."/>
            <person name="Goodwin S."/>
            <person name="Spatafora J."/>
            <person name="Crous P."/>
            <person name="Grigoriev I."/>
        </authorList>
    </citation>
    <scope>NUCLEOTIDE SEQUENCE</scope>
    <source>
        <strain evidence="5">CBS 113979</strain>
    </source>
</reference>
<evidence type="ECO:0000256" key="1">
    <source>
        <dbReference type="SAM" id="Coils"/>
    </source>
</evidence>
<evidence type="ECO:0000313" key="5">
    <source>
        <dbReference type="EMBL" id="KAF1980705.1"/>
    </source>
</evidence>
<organism evidence="5 6">
    <name type="scientific">Aulographum hederae CBS 113979</name>
    <dbReference type="NCBI Taxonomy" id="1176131"/>
    <lineage>
        <taxon>Eukaryota</taxon>
        <taxon>Fungi</taxon>
        <taxon>Dikarya</taxon>
        <taxon>Ascomycota</taxon>
        <taxon>Pezizomycotina</taxon>
        <taxon>Dothideomycetes</taxon>
        <taxon>Pleosporomycetidae</taxon>
        <taxon>Aulographales</taxon>
        <taxon>Aulographaceae</taxon>
    </lineage>
</organism>
<accession>A0A6G1GIC7</accession>
<sequence length="746" mass="82432">MAGNDGDDEFDFGDDTLEDIPADTLHYLEQDAILYTQQAKSQSAHNTQHRKKPPVGPPSRRPFHKTPAKPRRHLVPDPPSSEYGFDDEDVIDLDEDPMPILPRVNVPSAAGNPLGAFCLFVSLSELNIQQLEREKSELQKLNEQAVSQAQMKAGENAVLRRRYDTATGDYEKQLAQLRQSHADAIAKQKTELEAAIRDRRKVEDNNRFLENDLARAAEKIKPTRKPTKDGAEGKSKPPGRTPLVATPKKNASNVFRDGFDDDIVMASPSPSKSKDRPKTATPKAGWKRKRFPTEASPGQALPFSQPIPAPSALGLPSAETSFETTAPAVRQVDFSGIKFIQRLLRHRPQASSEDTTLEALAKLHFPRSGTKPLSSALYGKLGAPFSGRSPSELPREVALVFLSIWERCLLEKYYQPISLLVDALQFILDVDLAELPSVFVERLLSLATATSDLVAIPLGKAATNKKFKAEELGSEPPVNDIDALSCLSLLHTVAVRSMASHETNLFFWRYMKFDFVLLMLMKAQPVSQITAMLQLLKTSVLEDTFGAIVGDEDGDAGRQERNETITIDRLLNLLSETPDTVSKDEVCDTDCLIHLRLDVLQVFAAMCSTDHGGRVLAKHKIAFGRLMKFLHDSINALYDYHSLVHNQTAAATNLCVWVIYHVATTHGDMMDIRAKLNAIPGGAHKHLLALTRLAFSDQILLEAGVDNEVVEAAHQLLEEYLSPDEGEALLEVFSTGSSEDQSMVID</sequence>